<name>A0ABD1IIW4_SALDI</name>
<dbReference type="PANTHER" id="PTHR36791">
    <property type="entry name" value="OS03G0363400 PROTEIN"/>
    <property type="match status" value="1"/>
</dbReference>
<dbReference type="Proteomes" id="UP001567538">
    <property type="component" value="Unassembled WGS sequence"/>
</dbReference>
<protein>
    <submittedName>
        <fullName evidence="2">Uncharacterized protein</fullName>
    </submittedName>
</protein>
<evidence type="ECO:0000256" key="1">
    <source>
        <dbReference type="SAM" id="MobiDB-lite"/>
    </source>
</evidence>
<evidence type="ECO:0000313" key="2">
    <source>
        <dbReference type="EMBL" id="KAL1567221.1"/>
    </source>
</evidence>
<evidence type="ECO:0000313" key="3">
    <source>
        <dbReference type="Proteomes" id="UP001567538"/>
    </source>
</evidence>
<proteinExistence type="predicted"/>
<dbReference type="AlphaFoldDB" id="A0ABD1IIW4"/>
<keyword evidence="3" id="KW-1185">Reference proteome</keyword>
<comment type="caution">
    <text evidence="2">The sequence shown here is derived from an EMBL/GenBank/DDBJ whole genome shotgun (WGS) entry which is preliminary data.</text>
</comment>
<organism evidence="2 3">
    <name type="scientific">Salvia divinorum</name>
    <name type="common">Maria pastora</name>
    <name type="synonym">Diviner's sage</name>
    <dbReference type="NCBI Taxonomy" id="28513"/>
    <lineage>
        <taxon>Eukaryota</taxon>
        <taxon>Viridiplantae</taxon>
        <taxon>Streptophyta</taxon>
        <taxon>Embryophyta</taxon>
        <taxon>Tracheophyta</taxon>
        <taxon>Spermatophyta</taxon>
        <taxon>Magnoliopsida</taxon>
        <taxon>eudicotyledons</taxon>
        <taxon>Gunneridae</taxon>
        <taxon>Pentapetalae</taxon>
        <taxon>asterids</taxon>
        <taxon>lamiids</taxon>
        <taxon>Lamiales</taxon>
        <taxon>Lamiaceae</taxon>
        <taxon>Nepetoideae</taxon>
        <taxon>Mentheae</taxon>
        <taxon>Salviinae</taxon>
        <taxon>Salvia</taxon>
        <taxon>Salvia subgen. Calosphace</taxon>
    </lineage>
</organism>
<sequence length="122" mass="13889">MCMYIGHRLLTRQPPHTRATPPPARESNDAGNRPPPPRKIQRQKPATKTSHGFGGEKKSPVWQCVEKCSACCKLDKGPTFPSPEEIFDDPSDVVRLCGDTQFRIQRLPLEARAFEGYRRFRI</sequence>
<dbReference type="PANTHER" id="PTHR36791:SF2">
    <property type="entry name" value="OS03G0363400 PROTEIN"/>
    <property type="match status" value="1"/>
</dbReference>
<dbReference type="EMBL" id="JBEAFC010000002">
    <property type="protein sequence ID" value="KAL1567221.1"/>
    <property type="molecule type" value="Genomic_DNA"/>
</dbReference>
<feature type="region of interest" description="Disordered" evidence="1">
    <location>
        <begin position="8"/>
        <end position="58"/>
    </location>
</feature>
<accession>A0ABD1IIW4</accession>
<gene>
    <name evidence="2" type="ORF">AAHA92_02722</name>
</gene>
<reference evidence="2 3" key="1">
    <citation type="submission" date="2024-06" db="EMBL/GenBank/DDBJ databases">
        <title>A chromosome level genome sequence of Diviner's sage (Salvia divinorum).</title>
        <authorList>
            <person name="Ford S.A."/>
            <person name="Ro D.-K."/>
            <person name="Ness R.W."/>
            <person name="Phillips M.A."/>
        </authorList>
    </citation>
    <scope>NUCLEOTIDE SEQUENCE [LARGE SCALE GENOMIC DNA]</scope>
    <source>
        <strain evidence="2">SAF-2024a</strain>
        <tissue evidence="2">Leaf</tissue>
    </source>
</reference>